<dbReference type="InterPro" id="IPR012429">
    <property type="entry name" value="HGSNAT_cat"/>
</dbReference>
<feature type="domain" description="Heparan-alpha-glucosaminide N-acetyltransferase catalytic" evidence="2">
    <location>
        <begin position="7"/>
        <end position="160"/>
    </location>
</feature>
<accession>A0A1T5NCP5</accession>
<dbReference type="STRING" id="393003.SAMN05660461_1078"/>
<dbReference type="GO" id="GO:0016746">
    <property type="term" value="F:acyltransferase activity"/>
    <property type="evidence" value="ECO:0007669"/>
    <property type="project" value="UniProtKB-KW"/>
</dbReference>
<feature type="transmembrane region" description="Helical" evidence="1">
    <location>
        <begin position="231"/>
        <end position="250"/>
    </location>
</feature>
<evidence type="ECO:0000313" key="3">
    <source>
        <dbReference type="EMBL" id="SKC98033.1"/>
    </source>
</evidence>
<dbReference type="EMBL" id="FUZZ01000001">
    <property type="protein sequence ID" value="SKC98033.1"/>
    <property type="molecule type" value="Genomic_DNA"/>
</dbReference>
<feature type="transmembrane region" description="Helical" evidence="1">
    <location>
        <begin position="118"/>
        <end position="138"/>
    </location>
</feature>
<gene>
    <name evidence="3" type="ORF">SAMN05660461_1078</name>
</gene>
<proteinExistence type="predicted"/>
<evidence type="ECO:0000259" key="2">
    <source>
        <dbReference type="Pfam" id="PF07786"/>
    </source>
</evidence>
<dbReference type="Proteomes" id="UP000190166">
    <property type="component" value="Unassembled WGS sequence"/>
</dbReference>
<protein>
    <submittedName>
        <fullName evidence="3">Predicted acyltransferase</fullName>
    </submittedName>
</protein>
<keyword evidence="1" id="KW-0472">Membrane</keyword>
<dbReference type="AlphaFoldDB" id="A0A1T5NCP5"/>
<keyword evidence="4" id="KW-1185">Reference proteome</keyword>
<evidence type="ECO:0000256" key="1">
    <source>
        <dbReference type="SAM" id="Phobius"/>
    </source>
</evidence>
<feature type="transmembrane region" description="Helical" evidence="1">
    <location>
        <begin position="12"/>
        <end position="31"/>
    </location>
</feature>
<organism evidence="3 4">
    <name type="scientific">Chitinophaga ginsengisegetis</name>
    <dbReference type="NCBI Taxonomy" id="393003"/>
    <lineage>
        <taxon>Bacteria</taxon>
        <taxon>Pseudomonadati</taxon>
        <taxon>Bacteroidota</taxon>
        <taxon>Chitinophagia</taxon>
        <taxon>Chitinophagales</taxon>
        <taxon>Chitinophagaceae</taxon>
        <taxon>Chitinophaga</taxon>
    </lineage>
</organism>
<keyword evidence="3" id="KW-0012">Acyltransferase</keyword>
<feature type="transmembrane region" description="Helical" evidence="1">
    <location>
        <begin position="202"/>
        <end position="224"/>
    </location>
</feature>
<keyword evidence="1" id="KW-1133">Transmembrane helix</keyword>
<feature type="transmembrane region" description="Helical" evidence="1">
    <location>
        <begin position="341"/>
        <end position="361"/>
    </location>
</feature>
<dbReference type="PANTHER" id="PTHR31061:SF24">
    <property type="entry name" value="LD22376P"/>
    <property type="match status" value="1"/>
</dbReference>
<reference evidence="3 4" key="1">
    <citation type="submission" date="2017-02" db="EMBL/GenBank/DDBJ databases">
        <authorList>
            <person name="Peterson S.W."/>
        </authorList>
    </citation>
    <scope>NUCLEOTIDE SEQUENCE [LARGE SCALE GENOMIC DNA]</scope>
    <source>
        <strain evidence="3 4">DSM 18108</strain>
    </source>
</reference>
<feature type="transmembrane region" description="Helical" evidence="1">
    <location>
        <begin position="301"/>
        <end position="321"/>
    </location>
</feature>
<dbReference type="Pfam" id="PF07786">
    <property type="entry name" value="HGSNAT_cat"/>
    <property type="match status" value="1"/>
</dbReference>
<feature type="transmembrane region" description="Helical" evidence="1">
    <location>
        <begin position="43"/>
        <end position="66"/>
    </location>
</feature>
<evidence type="ECO:0000313" key="4">
    <source>
        <dbReference type="Proteomes" id="UP000190166"/>
    </source>
</evidence>
<keyword evidence="1" id="KW-0812">Transmembrane</keyword>
<dbReference type="PANTHER" id="PTHR31061">
    <property type="entry name" value="LD22376P"/>
    <property type="match status" value="1"/>
</dbReference>
<keyword evidence="3" id="KW-0808">Transferase</keyword>
<feature type="transmembrane region" description="Helical" evidence="1">
    <location>
        <begin position="87"/>
        <end position="106"/>
    </location>
</feature>
<name>A0A1T5NCP5_9BACT</name>
<sequence length="370" mass="42153">MKSVPERYPALDVLRGMTVAFMIVVNTPGNWNAIYAPFKHSDWHGFTVTDLVFPSFLFVVGNALSFSMRKMKSFAHTEFMGKVFKRTAIIFVNGLLLGMFPFVQYEQGHYMWKPLADIRIWGVLQRIAVCYCIAAFMIRYCNSRTLVIMCVLILLLYWYVLYCFGVPPGPYSLEGNVVGRLDALYLSPGHMYKHYGFPFDPLGLLSTFPAVVNVVAGFLTGSFVQKNGGVLKLFAAGILLVAAGALWNRWLPINKPLWTSSYVIYATGFDLLILAALITIIDVWLFRKWTYFFEVFGKNPLFIYIVAWVVIVLMGMIRINGGSVKGIIYRDAFSSWLSDKNASLLFAIAYMLMMWLLGYVMDRRKIYVKV</sequence>
<feature type="transmembrane region" description="Helical" evidence="1">
    <location>
        <begin position="145"/>
        <end position="167"/>
    </location>
</feature>
<feature type="transmembrane region" description="Helical" evidence="1">
    <location>
        <begin position="262"/>
        <end position="285"/>
    </location>
</feature>
<dbReference type="RefSeq" id="WP_079468369.1">
    <property type="nucleotide sequence ID" value="NZ_FUZZ01000001.1"/>
</dbReference>